<dbReference type="NCBIfam" id="TIGR04183">
    <property type="entry name" value="Por_Secre_tail"/>
    <property type="match status" value="1"/>
</dbReference>
<dbReference type="PANTHER" id="PTHR35580">
    <property type="entry name" value="CELL SURFACE GLYCOPROTEIN (S-LAYER PROTEIN)-LIKE PROTEIN"/>
    <property type="match status" value="1"/>
</dbReference>
<feature type="domain" description="DUF7619" evidence="2">
    <location>
        <begin position="854"/>
        <end position="974"/>
    </location>
</feature>
<evidence type="ECO:0000313" key="3">
    <source>
        <dbReference type="EMBL" id="BDS10047.1"/>
    </source>
</evidence>
<evidence type="ECO:0000313" key="4">
    <source>
        <dbReference type="Proteomes" id="UP001060919"/>
    </source>
</evidence>
<protein>
    <submittedName>
        <fullName evidence="3">T9SS type A sorting domain-containing protein</fullName>
    </submittedName>
</protein>
<dbReference type="EMBL" id="AP026867">
    <property type="protein sequence ID" value="BDS10047.1"/>
    <property type="molecule type" value="Genomic_DNA"/>
</dbReference>
<evidence type="ECO:0000259" key="2">
    <source>
        <dbReference type="Pfam" id="PF24595"/>
    </source>
</evidence>
<gene>
    <name evidence="3" type="ORF">AsAng_0007520</name>
</gene>
<dbReference type="Pfam" id="PF18962">
    <property type="entry name" value="Por_Secre_tail"/>
    <property type="match status" value="1"/>
</dbReference>
<keyword evidence="4" id="KW-1185">Reference proteome</keyword>
<dbReference type="SUPFAM" id="SSF117074">
    <property type="entry name" value="Hypothetical protein PA1324"/>
    <property type="match status" value="1"/>
</dbReference>
<dbReference type="RefSeq" id="WP_264791389.1">
    <property type="nucleotide sequence ID" value="NZ_AP026867.1"/>
</dbReference>
<proteinExistence type="predicted"/>
<feature type="domain" description="Secretion system C-terminal sorting" evidence="1">
    <location>
        <begin position="1366"/>
        <end position="1435"/>
    </location>
</feature>
<dbReference type="InterPro" id="IPR026444">
    <property type="entry name" value="Secre_tail"/>
</dbReference>
<evidence type="ECO:0000259" key="1">
    <source>
        <dbReference type="Pfam" id="PF18962"/>
    </source>
</evidence>
<dbReference type="InterPro" id="IPR013783">
    <property type="entry name" value="Ig-like_fold"/>
</dbReference>
<organism evidence="3 4">
    <name type="scientific">Aureispira anguillae</name>
    <dbReference type="NCBI Taxonomy" id="2864201"/>
    <lineage>
        <taxon>Bacteria</taxon>
        <taxon>Pseudomonadati</taxon>
        <taxon>Bacteroidota</taxon>
        <taxon>Saprospiria</taxon>
        <taxon>Saprospirales</taxon>
        <taxon>Saprospiraceae</taxon>
        <taxon>Aureispira</taxon>
    </lineage>
</organism>
<dbReference type="KEGG" id="aup:AsAng_0007520"/>
<dbReference type="InterPro" id="IPR055353">
    <property type="entry name" value="DUF7619"/>
</dbReference>
<sequence length="1437" mass="156653">MNFNNYYTSKTSEIGKSKTIILWLGILFLLLGNIANGQVALEWAKSMKGTTHGVVNAMTTDKWGNVYTTGYFYGTVDFDPNTGVDSLTAVGGYDIFIQKLDAKGNLLWAKSMGGSYNDEAHSIVVDDFGNVYTIGQYYWTVDFNPNAGINPLTALGSSDIFIQKLDANGNFVWAKSIGSTDQDAGYGISMDHLGNIYTTGWFRATVDFDPNIGVNNLTAVDHEDVFVQKLDANGNFIWAKSMGGVSGDEGRSLAIDDLGNVYTTGRFRDTVDFDPGVGVYKLVSTSLYDLFIQKLDANGNFVWAKSIDADMGRAITVDHLNDIYITGSFSGTVDFNPNGGGSTLTAANTDVFVWKLGQNGNFIWAKGFGGAFLDIGYSIATDRFNNVYTMGRFSGPADLNPNAGVQLGSSSGSIDIFIQKLDANGNFIWAKSVGGPNYDSQTNGAITVDHSNNVYTAGNFVRTADFSFHTGRVKLKALNSDLFVQKLKQKGIVGRIYHDFSQDCVQDTNEVNLPNRMLILNPGNIITSSNANGIWAFDSLPIGNYSITVDTTGEWRPTCPITQHFSVVSFDSLVEGPSFGFVPRVVCPKPNVTIHAPFLRPGFSNQRIYVQAENQSHGTGSLDSAYVIIELDSLLTVQSANLPYTNLGNNQYSVYLDTLFPSSVVNFWLDCQLSNRAILGQTLCLQAALYPIKDCALDTFPTLFPPRTIPCSSIYDQSHLDIDAFCQNDSIHFMIVNKGSGNMSCFSPIRLYIDSIYTLTDSVLLNSGDTAIFAYSGDGRTWRMEVDQHPLHLGNSKPSATIELCGNRQNWTPNLVTVFPQDDADPQIDIYCGIVAGSFDSNNKQGFPLGVGTAHDILPNQEMEYFIRFQNTGTDTVFTIVIRDTLSMDLDINSVRPSVASDNYSFRIYGPRVLEWTFNNIRLPDSTTNSVGSHGFVAFKVNQIANLSLGTIIENTATIYFDANPPIFTNATAHQIAGPQDLNWEGEQTLDVAACESYRYNNKLYTKSGTYWQAINNGGRDSLYTINLSILNSTALLTENACGWYMAPDSQIYTNSGQYTALIPNAAGCDSIITIHLTIKDSTFATIYETSCDSFIAPDSQVYANSGQYTAIIQNAAGCDSIITIHLTIKNSTFATIYETSCDSFIAPDSQVYTSSGQYTAIIPNAAGCDSVITIYLTIPQVPTLTLNDTACGNFYIAPDGQFLFTSGQYTFLMPSYQGCDSTVIINLVFSQHSSVSINEYACSSYIAPDGQAYFSSGQYTATIPNSSGCDSTITINLTIDSLVDSSVHQNGFTLSANAVGYTYQWLDCNNGNASISGATNAFYTATANGIYAVQITNGTCTVTSNCINVTGLLFPMLEKNMGIQVYPNPTTALLYLSKKDKDEIRISLIDNLGRVLVTRTSTALLTTINMNDLPSGIYHLSINNGQESITQKIVKQ</sequence>
<name>A0A916DR03_9BACT</name>
<dbReference type="Proteomes" id="UP001060919">
    <property type="component" value="Chromosome"/>
</dbReference>
<dbReference type="PANTHER" id="PTHR35580:SF1">
    <property type="entry name" value="PHYTASE-LIKE DOMAIN-CONTAINING PROTEIN"/>
    <property type="match status" value="1"/>
</dbReference>
<dbReference type="InterPro" id="IPR052918">
    <property type="entry name" value="Motility_Chemotaxis_Reg"/>
</dbReference>
<dbReference type="Pfam" id="PF24595">
    <property type="entry name" value="DUF7619"/>
    <property type="match status" value="1"/>
</dbReference>
<dbReference type="Gene3D" id="2.60.40.10">
    <property type="entry name" value="Immunoglobulins"/>
    <property type="match status" value="1"/>
</dbReference>
<accession>A0A916DR03</accession>
<reference evidence="3" key="1">
    <citation type="submission" date="2022-09" db="EMBL/GenBank/DDBJ databases">
        <title>Aureispira anguillicida sp. nov., isolated from Leptocephalus of Japanese eel Anguilla japonica.</title>
        <authorList>
            <person name="Yuasa K."/>
            <person name="Mekata T."/>
            <person name="Ikunari K."/>
        </authorList>
    </citation>
    <scope>NUCLEOTIDE SEQUENCE</scope>
    <source>
        <strain evidence="3">EL160426</strain>
    </source>
</reference>